<dbReference type="STRING" id="947166.A0A1D1W7F1"/>
<evidence type="ECO:0000256" key="6">
    <source>
        <dbReference type="ARBA" id="ARBA00022853"/>
    </source>
</evidence>
<sequence>MSSATSASRAQDQRKKRAAPPDTNEGDTGKRKKPNTSEKSKDQPASAVRQTPVVLKEGPVVFHPLTLSSIIPAKITHPAPSKITNPTDLRPASSLSGSSARNRLTKQLYEQIPFLENDPLKALEMLKKMVQESGLETLYGSVNENTHRSRDFSERVVELKKNVENILKFMISGKASEQEKLEKYKEMKTIWSKIHGLNEAKVKLTQNAYDMVDRVIRRLDKELETIVDEIGDTKTDTAEAGPGATGGKQDGPLRRRDRDFDMPVDPNEPTYCECKQISFGEMIACDNVNCPIEWFHFTCVGLTSKPKGKWFCKRCVASGQNKQGKKKKPRMGIIEKYASASDKSEVEHLLSGSDESD</sequence>
<dbReference type="InterPro" id="IPR011011">
    <property type="entry name" value="Znf_FYVE_PHD"/>
</dbReference>
<evidence type="ECO:0000256" key="9">
    <source>
        <dbReference type="PIRSR" id="PIRSR628651-51"/>
    </source>
</evidence>
<gene>
    <name evidence="14" type="primary">RvY_18896-1</name>
    <name evidence="14" type="synonym">RvY_18896.1</name>
    <name evidence="14" type="ORF">RvY_18896</name>
</gene>
<evidence type="ECO:0000256" key="2">
    <source>
        <dbReference type="ARBA" id="ARBA00010210"/>
    </source>
</evidence>
<dbReference type="GO" id="GO:0006325">
    <property type="term" value="P:chromatin organization"/>
    <property type="evidence" value="ECO:0007669"/>
    <property type="project" value="UniProtKB-KW"/>
</dbReference>
<feature type="site" description="Histone H3K4me3 binding" evidence="8">
    <location>
        <position position="286"/>
    </location>
</feature>
<dbReference type="PROSITE" id="PS01359">
    <property type="entry name" value="ZF_PHD_1"/>
    <property type="match status" value="1"/>
</dbReference>
<keyword evidence="6 11" id="KW-0156">Chromatin regulator</keyword>
<proteinExistence type="inferred from homology"/>
<evidence type="ECO:0000256" key="4">
    <source>
        <dbReference type="ARBA" id="ARBA00022771"/>
    </source>
</evidence>
<dbReference type="FunFam" id="3.30.40.10:FF:000016">
    <property type="entry name" value="Inhibitor of growth protein"/>
    <property type="match status" value="1"/>
</dbReference>
<comment type="subunit">
    <text evidence="11">Component of an histone acetyltransferase complex. Interacts with H3K4me3 and to a lesser extent with H3K4me2.</text>
</comment>
<evidence type="ECO:0000256" key="10">
    <source>
        <dbReference type="PROSITE-ProRule" id="PRU00146"/>
    </source>
</evidence>
<evidence type="ECO:0000313" key="14">
    <source>
        <dbReference type="EMBL" id="GAV09337.1"/>
    </source>
</evidence>
<evidence type="ECO:0000256" key="7">
    <source>
        <dbReference type="ARBA" id="ARBA00023242"/>
    </source>
</evidence>
<dbReference type="PROSITE" id="PS50016">
    <property type="entry name" value="ZF_PHD_2"/>
    <property type="match status" value="1"/>
</dbReference>
<dbReference type="SMART" id="SM00249">
    <property type="entry name" value="PHD"/>
    <property type="match status" value="1"/>
</dbReference>
<evidence type="ECO:0000313" key="15">
    <source>
        <dbReference type="Proteomes" id="UP000186922"/>
    </source>
</evidence>
<dbReference type="InterPro" id="IPR019786">
    <property type="entry name" value="Zinc_finger_PHD-type_CS"/>
</dbReference>
<keyword evidence="5 9" id="KW-0862">Zinc</keyword>
<feature type="binding site" evidence="9">
    <location>
        <position position="312"/>
    </location>
    <ligand>
        <name>Zn(2+)</name>
        <dbReference type="ChEBI" id="CHEBI:29105"/>
        <label>2</label>
    </ligand>
</feature>
<dbReference type="InterPro" id="IPR024610">
    <property type="entry name" value="ING_N_histone-binding"/>
</dbReference>
<dbReference type="CDD" id="cd16859">
    <property type="entry name" value="ING_ING4_5"/>
    <property type="match status" value="1"/>
</dbReference>
<dbReference type="Proteomes" id="UP000186922">
    <property type="component" value="Unassembled WGS sequence"/>
</dbReference>
<evidence type="ECO:0000256" key="12">
    <source>
        <dbReference type="SAM" id="MobiDB-lite"/>
    </source>
</evidence>
<dbReference type="SUPFAM" id="SSF57903">
    <property type="entry name" value="FYVE/PHD zinc finger"/>
    <property type="match status" value="1"/>
</dbReference>
<dbReference type="GO" id="GO:0005634">
    <property type="term" value="C:nucleus"/>
    <property type="evidence" value="ECO:0007669"/>
    <property type="project" value="UniProtKB-SubCell"/>
</dbReference>
<keyword evidence="15" id="KW-1185">Reference proteome</keyword>
<evidence type="ECO:0000256" key="1">
    <source>
        <dbReference type="ARBA" id="ARBA00004123"/>
    </source>
</evidence>
<feature type="region of interest" description="Disordered" evidence="12">
    <location>
        <begin position="1"/>
        <end position="52"/>
    </location>
</feature>
<dbReference type="EMBL" id="BDGG01000022">
    <property type="protein sequence ID" value="GAV09337.1"/>
    <property type="molecule type" value="Genomic_DNA"/>
</dbReference>
<dbReference type="GO" id="GO:0008270">
    <property type="term" value="F:zinc ion binding"/>
    <property type="evidence" value="ECO:0007669"/>
    <property type="project" value="UniProtKB-KW"/>
</dbReference>
<comment type="domain">
    <text evidence="11">The PHD-type zinc finger mediates the binding to H3K4me3.</text>
</comment>
<accession>A0A1D1W7F1</accession>
<dbReference type="InterPro" id="IPR019787">
    <property type="entry name" value="Znf_PHD-finger"/>
</dbReference>
<feature type="site" description="Histone H3K4me3 binding" evidence="8">
    <location>
        <position position="271"/>
    </location>
</feature>
<comment type="function">
    <text evidence="11">Component of an histone acetyltransferase complex.</text>
</comment>
<evidence type="ECO:0000256" key="5">
    <source>
        <dbReference type="ARBA" id="ARBA00022833"/>
    </source>
</evidence>
<feature type="site" description="Histone H3K4me3 binding" evidence="8">
    <location>
        <position position="282"/>
    </location>
</feature>
<feature type="compositionally biased region" description="Polar residues" evidence="12">
    <location>
        <begin position="82"/>
        <end position="99"/>
    </location>
</feature>
<evidence type="ECO:0000256" key="8">
    <source>
        <dbReference type="PIRSR" id="PIRSR628651-50"/>
    </source>
</evidence>
<organism evidence="14 15">
    <name type="scientific">Ramazzottius varieornatus</name>
    <name type="common">Water bear</name>
    <name type="synonym">Tardigrade</name>
    <dbReference type="NCBI Taxonomy" id="947166"/>
    <lineage>
        <taxon>Eukaryota</taxon>
        <taxon>Metazoa</taxon>
        <taxon>Ecdysozoa</taxon>
        <taxon>Tardigrada</taxon>
        <taxon>Eutardigrada</taxon>
        <taxon>Parachela</taxon>
        <taxon>Hypsibioidea</taxon>
        <taxon>Ramazzottiidae</taxon>
        <taxon>Ramazzottius</taxon>
    </lineage>
</organism>
<comment type="caution">
    <text evidence="14">The sequence shown here is derived from an EMBL/GenBank/DDBJ whole genome shotgun (WGS) entry which is preliminary data.</text>
</comment>
<feature type="binding site" evidence="9">
    <location>
        <position position="272"/>
    </location>
    <ligand>
        <name>Zn(2+)</name>
        <dbReference type="ChEBI" id="CHEBI:29105"/>
        <label>1</label>
    </ligand>
</feature>
<protein>
    <recommendedName>
        <fullName evidence="11">Inhibitor of growth protein</fullName>
    </recommendedName>
</protein>
<dbReference type="Gene3D" id="3.30.40.10">
    <property type="entry name" value="Zinc/RING finger domain, C3HC4 (zinc finger)"/>
    <property type="match status" value="1"/>
</dbReference>
<keyword evidence="7 11" id="KW-0539">Nucleus</keyword>
<dbReference type="InterPro" id="IPR001965">
    <property type="entry name" value="Znf_PHD"/>
</dbReference>
<keyword evidence="4 10" id="KW-0863">Zinc-finger</keyword>
<comment type="similarity">
    <text evidence="2 11">Belongs to the ING family.</text>
</comment>
<dbReference type="AlphaFoldDB" id="A0A1D1W7F1"/>
<dbReference type="PANTHER" id="PTHR10333">
    <property type="entry name" value="INHIBITOR OF GROWTH PROTEIN"/>
    <property type="match status" value="1"/>
</dbReference>
<feature type="compositionally biased region" description="Polar residues" evidence="12">
    <location>
        <begin position="1"/>
        <end position="10"/>
    </location>
</feature>
<feature type="region of interest" description="Disordered" evidence="12">
    <location>
        <begin position="233"/>
        <end position="262"/>
    </location>
</feature>
<dbReference type="InterPro" id="IPR028651">
    <property type="entry name" value="ING_fam"/>
</dbReference>
<feature type="domain" description="PHD-type" evidence="13">
    <location>
        <begin position="269"/>
        <end position="318"/>
    </location>
</feature>
<dbReference type="PANTHER" id="PTHR10333:SF42">
    <property type="entry name" value="INHIBITOR OF GROWTH PROTEIN 5"/>
    <property type="match status" value="1"/>
</dbReference>
<feature type="binding site" evidence="9">
    <location>
        <position position="299"/>
    </location>
    <ligand>
        <name>Zn(2+)</name>
        <dbReference type="ChEBI" id="CHEBI:29105"/>
        <label>1</label>
    </ligand>
</feature>
<feature type="binding site" evidence="9">
    <location>
        <position position="296"/>
    </location>
    <ligand>
        <name>Zn(2+)</name>
        <dbReference type="ChEBI" id="CHEBI:29105"/>
        <label>1</label>
    </ligand>
</feature>
<feature type="binding site" evidence="9">
    <location>
        <position position="290"/>
    </location>
    <ligand>
        <name>Zn(2+)</name>
        <dbReference type="ChEBI" id="CHEBI:29105"/>
        <label>2</label>
    </ligand>
</feature>
<dbReference type="Pfam" id="PF12998">
    <property type="entry name" value="ING"/>
    <property type="match status" value="1"/>
</dbReference>
<evidence type="ECO:0000259" key="13">
    <source>
        <dbReference type="PROSITE" id="PS50016"/>
    </source>
</evidence>
<comment type="subcellular location">
    <subcellularLocation>
        <location evidence="1 11">Nucleus</location>
    </subcellularLocation>
</comment>
<feature type="binding site" evidence="9">
    <location>
        <position position="285"/>
    </location>
    <ligand>
        <name>Zn(2+)</name>
        <dbReference type="ChEBI" id="CHEBI:29105"/>
        <label>2</label>
    </ligand>
</feature>
<dbReference type="Gene3D" id="6.10.140.1740">
    <property type="match status" value="1"/>
</dbReference>
<feature type="region of interest" description="Disordered" evidence="12">
    <location>
        <begin position="77"/>
        <end position="99"/>
    </location>
</feature>
<feature type="site" description="Histone H3K4me3 binding" evidence="8">
    <location>
        <position position="294"/>
    </location>
</feature>
<dbReference type="OrthoDB" id="5411773at2759"/>
<evidence type="ECO:0000256" key="3">
    <source>
        <dbReference type="ARBA" id="ARBA00022723"/>
    </source>
</evidence>
<keyword evidence="3 9" id="KW-0479">Metal-binding</keyword>
<dbReference type="CDD" id="cd15505">
    <property type="entry name" value="PHD_ING"/>
    <property type="match status" value="1"/>
</dbReference>
<feature type="binding site" evidence="9">
    <location>
        <position position="315"/>
    </location>
    <ligand>
        <name>Zn(2+)</name>
        <dbReference type="ChEBI" id="CHEBI:29105"/>
        <label>2</label>
    </ligand>
</feature>
<feature type="compositionally biased region" description="Basic and acidic residues" evidence="12">
    <location>
        <begin position="251"/>
        <end position="261"/>
    </location>
</feature>
<name>A0A1D1W7F1_RAMVA</name>
<feature type="binding site" evidence="9">
    <location>
        <position position="274"/>
    </location>
    <ligand>
        <name>Zn(2+)</name>
        <dbReference type="ChEBI" id="CHEBI:29105"/>
        <label>1</label>
    </ligand>
</feature>
<reference evidence="14 15" key="1">
    <citation type="journal article" date="2016" name="Nat. Commun.">
        <title>Extremotolerant tardigrade genome and improved radiotolerance of human cultured cells by tardigrade-unique protein.</title>
        <authorList>
            <person name="Hashimoto T."/>
            <person name="Horikawa D.D."/>
            <person name="Saito Y."/>
            <person name="Kuwahara H."/>
            <person name="Kozuka-Hata H."/>
            <person name="Shin-I T."/>
            <person name="Minakuchi Y."/>
            <person name="Ohishi K."/>
            <person name="Motoyama A."/>
            <person name="Aizu T."/>
            <person name="Enomoto A."/>
            <person name="Kondo K."/>
            <person name="Tanaka S."/>
            <person name="Hara Y."/>
            <person name="Koshikawa S."/>
            <person name="Sagara H."/>
            <person name="Miura T."/>
            <person name="Yokobori S."/>
            <person name="Miyagawa K."/>
            <person name="Suzuki Y."/>
            <person name="Kubo T."/>
            <person name="Oyama M."/>
            <person name="Kohara Y."/>
            <person name="Fujiyama A."/>
            <person name="Arakawa K."/>
            <person name="Katayama T."/>
            <person name="Toyoda A."/>
            <person name="Kunieda T."/>
        </authorList>
    </citation>
    <scope>NUCLEOTIDE SEQUENCE [LARGE SCALE GENOMIC DNA]</scope>
    <source>
        <strain evidence="14 15">YOKOZUNA-1</strain>
    </source>
</reference>
<dbReference type="InterPro" id="IPR013083">
    <property type="entry name" value="Znf_RING/FYVE/PHD"/>
</dbReference>
<evidence type="ECO:0000256" key="11">
    <source>
        <dbReference type="RuleBase" id="RU361213"/>
    </source>
</evidence>